<protein>
    <submittedName>
        <fullName evidence="2">Uncharacterized protein</fullName>
    </submittedName>
</protein>
<proteinExistence type="predicted"/>
<gene>
    <name evidence="2" type="ORF">GCM10009559_33620</name>
</gene>
<dbReference type="Proteomes" id="UP001499967">
    <property type="component" value="Unassembled WGS sequence"/>
</dbReference>
<sequence length="326" mass="35058">MGGRDRAQQRMAHQRHEATVGGHQPGGGGLLQQLTHLVGSHTEQRAEHVRVERGAHAAAQQELAHPVRLRVDLVPQLPHDRRGRLTAGRSFVAQRRRQPVDEHGRSAGLLEHQVHQLGAGPLPHQQVHPRGHPRAVQRPEHDRAATRSEGADERAEATAARPRPVGEHHPRPGLRRPVPQAGERRLVELVGVVDDQDDGRVDRLVRPGNLPADVVTGGGVERGQRVEQHALAAATRPDHSHPARRGGIGGDLPVEPASDGRTGERAVGGSAPGLHRGHGPASRLHRGEPLPMCPVLSPYATLTCCEPGEPAQGSDPLGNRSRPNGR</sequence>
<feature type="compositionally biased region" description="Basic and acidic residues" evidence="1">
    <location>
        <begin position="1"/>
        <end position="18"/>
    </location>
</feature>
<organism evidence="2 3">
    <name type="scientific">Pseudonocardia zijingensis</name>
    <dbReference type="NCBI Taxonomy" id="153376"/>
    <lineage>
        <taxon>Bacteria</taxon>
        <taxon>Bacillati</taxon>
        <taxon>Actinomycetota</taxon>
        <taxon>Actinomycetes</taxon>
        <taxon>Pseudonocardiales</taxon>
        <taxon>Pseudonocardiaceae</taxon>
        <taxon>Pseudonocardia</taxon>
    </lineage>
</organism>
<evidence type="ECO:0000313" key="3">
    <source>
        <dbReference type="Proteomes" id="UP001499967"/>
    </source>
</evidence>
<comment type="caution">
    <text evidence="2">The sequence shown here is derived from an EMBL/GenBank/DDBJ whole genome shotgun (WGS) entry which is preliminary data.</text>
</comment>
<keyword evidence="3" id="KW-1185">Reference proteome</keyword>
<name>A0ABN1Q9V5_9PSEU</name>
<feature type="region of interest" description="Disordered" evidence="1">
    <location>
        <begin position="233"/>
        <end position="286"/>
    </location>
</feature>
<feature type="region of interest" description="Disordered" evidence="1">
    <location>
        <begin position="1"/>
        <end position="30"/>
    </location>
</feature>
<feature type="compositionally biased region" description="Basic and acidic residues" evidence="1">
    <location>
        <begin position="137"/>
        <end position="156"/>
    </location>
</feature>
<accession>A0ABN1Q9V5</accession>
<evidence type="ECO:0000256" key="1">
    <source>
        <dbReference type="SAM" id="MobiDB-lite"/>
    </source>
</evidence>
<feature type="region of interest" description="Disordered" evidence="1">
    <location>
        <begin position="305"/>
        <end position="326"/>
    </location>
</feature>
<evidence type="ECO:0000313" key="2">
    <source>
        <dbReference type="EMBL" id="GAA0939263.1"/>
    </source>
</evidence>
<feature type="region of interest" description="Disordered" evidence="1">
    <location>
        <begin position="120"/>
        <end position="181"/>
    </location>
</feature>
<dbReference type="EMBL" id="BAAAHP010000092">
    <property type="protein sequence ID" value="GAA0939263.1"/>
    <property type="molecule type" value="Genomic_DNA"/>
</dbReference>
<reference evidence="2 3" key="1">
    <citation type="journal article" date="2019" name="Int. J. Syst. Evol. Microbiol.">
        <title>The Global Catalogue of Microorganisms (GCM) 10K type strain sequencing project: providing services to taxonomists for standard genome sequencing and annotation.</title>
        <authorList>
            <consortium name="The Broad Institute Genomics Platform"/>
            <consortium name="The Broad Institute Genome Sequencing Center for Infectious Disease"/>
            <person name="Wu L."/>
            <person name="Ma J."/>
        </authorList>
    </citation>
    <scope>NUCLEOTIDE SEQUENCE [LARGE SCALE GENOMIC DNA]</scope>
    <source>
        <strain evidence="2 3">JCM 11117</strain>
    </source>
</reference>